<protein>
    <submittedName>
        <fullName evidence="2">Pal1 cell morphology protein-domain-containing protein</fullName>
    </submittedName>
</protein>
<proteinExistence type="predicted"/>
<dbReference type="Pfam" id="PF08316">
    <property type="entry name" value="Pal1"/>
    <property type="match status" value="1"/>
</dbReference>
<organism evidence="2 3">
    <name type="scientific">Plectosphaerella cucumerina</name>
    <dbReference type="NCBI Taxonomy" id="40658"/>
    <lineage>
        <taxon>Eukaryota</taxon>
        <taxon>Fungi</taxon>
        <taxon>Dikarya</taxon>
        <taxon>Ascomycota</taxon>
        <taxon>Pezizomycotina</taxon>
        <taxon>Sordariomycetes</taxon>
        <taxon>Hypocreomycetidae</taxon>
        <taxon>Glomerellales</taxon>
        <taxon>Plectosphaerellaceae</taxon>
        <taxon>Plectosphaerella</taxon>
    </lineage>
</organism>
<comment type="caution">
    <text evidence="2">The sequence shown here is derived from an EMBL/GenBank/DDBJ whole genome shotgun (WGS) entry which is preliminary data.</text>
</comment>
<evidence type="ECO:0000313" key="2">
    <source>
        <dbReference type="EMBL" id="KAH7362205.1"/>
    </source>
</evidence>
<feature type="region of interest" description="Disordered" evidence="1">
    <location>
        <begin position="237"/>
        <end position="372"/>
    </location>
</feature>
<dbReference type="GO" id="GO:0005737">
    <property type="term" value="C:cytoplasm"/>
    <property type="evidence" value="ECO:0007669"/>
    <property type="project" value="TreeGrafter"/>
</dbReference>
<name>A0A8K0X4X5_9PEZI</name>
<feature type="compositionally biased region" description="Pro residues" evidence="1">
    <location>
        <begin position="1"/>
        <end position="14"/>
    </location>
</feature>
<accession>A0A8K0X4X5</accession>
<feature type="compositionally biased region" description="Basic and acidic residues" evidence="1">
    <location>
        <begin position="62"/>
        <end position="103"/>
    </location>
</feature>
<dbReference type="PANTHER" id="PTHR28307">
    <property type="entry name" value="PROTEIN PAL1"/>
    <property type="match status" value="1"/>
</dbReference>
<reference evidence="2" key="1">
    <citation type="journal article" date="2021" name="Nat. Commun.">
        <title>Genetic determinants of endophytism in the Arabidopsis root mycobiome.</title>
        <authorList>
            <person name="Mesny F."/>
            <person name="Miyauchi S."/>
            <person name="Thiergart T."/>
            <person name="Pickel B."/>
            <person name="Atanasova L."/>
            <person name="Karlsson M."/>
            <person name="Huettel B."/>
            <person name="Barry K.W."/>
            <person name="Haridas S."/>
            <person name="Chen C."/>
            <person name="Bauer D."/>
            <person name="Andreopoulos W."/>
            <person name="Pangilinan J."/>
            <person name="LaButti K."/>
            <person name="Riley R."/>
            <person name="Lipzen A."/>
            <person name="Clum A."/>
            <person name="Drula E."/>
            <person name="Henrissat B."/>
            <person name="Kohler A."/>
            <person name="Grigoriev I.V."/>
            <person name="Martin F.M."/>
            <person name="Hacquard S."/>
        </authorList>
    </citation>
    <scope>NUCLEOTIDE SEQUENCE</scope>
    <source>
        <strain evidence="2">MPI-CAGE-AT-0016</strain>
    </source>
</reference>
<dbReference type="InterPro" id="IPR013226">
    <property type="entry name" value="Pal1"/>
</dbReference>
<keyword evidence="3" id="KW-1185">Reference proteome</keyword>
<sequence length="372" mass="40479">MPPPGRRGPPPPGHRPTRSQEEALRARKAQMQGAPRSGPSAASPQRRPDRRPRRNSDSSVLDLEKPITAEELQAREARRKEREKRHRAERDGKEKKPSRRLDIIDQLDHTSLFGGGFHHDGPFDAVASHRNRKGSRRAPMQAFPKDSLNMSLGGSGPLNRQVDQATLMGTNTGEAFKEYSSGAVAKSGDVPVFDPRGRSAVLHGEESLGLGTSTFLEGTPAARTAIQKREAEQAAQAVASDLQRKKSLAHRIRNINRGGGSSGRMTNPEGVYSTRSPDGERNPFFNEYGKEPESLTVRRTGTRSPTSPPPPVPRRGSDTVAPLERRVTSDALSSPTEESSKPSGGFMTRMKSLKGGRRNRQVSDGMAPGTAV</sequence>
<dbReference type="OrthoDB" id="5352132at2759"/>
<feature type="compositionally biased region" description="Basic residues" evidence="1">
    <location>
        <begin position="351"/>
        <end position="360"/>
    </location>
</feature>
<dbReference type="PANTHER" id="PTHR28307:SF2">
    <property type="entry name" value="PROTEIN PAL1"/>
    <property type="match status" value="1"/>
</dbReference>
<feature type="region of interest" description="Disordered" evidence="1">
    <location>
        <begin position="1"/>
        <end position="103"/>
    </location>
</feature>
<evidence type="ECO:0000256" key="1">
    <source>
        <dbReference type="SAM" id="MobiDB-lite"/>
    </source>
</evidence>
<gene>
    <name evidence="2" type="ORF">B0T11DRAFT_81912</name>
</gene>
<evidence type="ECO:0000313" key="3">
    <source>
        <dbReference type="Proteomes" id="UP000813385"/>
    </source>
</evidence>
<feature type="compositionally biased region" description="Basic residues" evidence="1">
    <location>
        <begin position="245"/>
        <end position="254"/>
    </location>
</feature>
<dbReference type="EMBL" id="JAGPXD010000003">
    <property type="protein sequence ID" value="KAH7362205.1"/>
    <property type="molecule type" value="Genomic_DNA"/>
</dbReference>
<dbReference type="AlphaFoldDB" id="A0A8K0X4X5"/>
<dbReference type="Proteomes" id="UP000813385">
    <property type="component" value="Unassembled WGS sequence"/>
</dbReference>